<sequence>MALRRIATALLAAGLIVAQAAHAQVTLNFVSADIDQVAKAIGAATGKTIIVDPRVKGQLNLVSENPVPEDQALKTLQSSLRMQGFALVQDHGVLKVVPEADAKLQGVPTYVGNQPAARGDQVITQVFQLHNESANNLLPVLRPLISPNSTIAAYPANNTLVVTDYADNVRRIAGIIAGVDTAAGREVDVVNLKNANAIDVAEQMNKLLDPGTIGSTDATLKVTVTPDARTNSLMFRASSRARLEAAKALAKKLDAPTSQPGNMHVVALRNANATRLAKTLRGMLGKGGGSENTSASSNLGSNSYGQSGGGLGSSSMSTGTSGVPPLPGGLGSSGSGSSNNPMSGGTGNRDSSFSSNKENESGNEQGDGMIQADSATNSLIITAPDPMYRNLRAVIDQLDARRSQVYIEALIVELSATTGSNLGIQWQGALLSNSGNNALYGSTSFGSGNTNIVDLTLQGNAIAQNPSSLTSTSGLLAQGLNIGLLHRFGNLFGLGGLLQALSTSADANILSTPNLITLDNEEAKIVVGQNVPVVTGSYATPTANAATSVTAFNTFDRRDVGVTLHVKPQITDGGVLKLQIYQEDSSVDNSTKTDPGGVTINTRSVQSTILADDGEIVVLGGLMQDQYNNNNSKIPLLGDIPLIGSLFRSEGKARTKTNLMVFLRPVIVRDQATATQIANTRYDYLRQQQYGSTTNNRIIKDQNVPVMPPKPLGPSEGGGPPAQNLLDWSSTTRGPGPSTTLPQNPDAGPAPQLPPPRNAPQGTYPAPANGATNAMPGNAATNAMPSNAATNGQPGARP</sequence>
<comment type="subcellular location">
    <subcellularLocation>
        <location evidence="1 10">Cell outer membrane</location>
    </subcellularLocation>
</comment>
<dbReference type="NCBIfam" id="TIGR02517">
    <property type="entry name" value="type_II_gspD"/>
    <property type="match status" value="1"/>
</dbReference>
<feature type="domain" description="Type II/III secretion system secretin-like" evidence="13">
    <location>
        <begin position="500"/>
        <end position="669"/>
    </location>
</feature>
<comment type="similarity">
    <text evidence="2">Belongs to the bacterial secretin family. GSP D subfamily.</text>
</comment>
<feature type="signal peptide" evidence="12">
    <location>
        <begin position="1"/>
        <end position="23"/>
    </location>
</feature>
<feature type="compositionally biased region" description="Low complexity" evidence="11">
    <location>
        <begin position="313"/>
        <end position="323"/>
    </location>
</feature>
<feature type="domain" description="GspD-like N0" evidence="15">
    <location>
        <begin position="27"/>
        <end position="96"/>
    </location>
</feature>
<keyword evidence="8" id="KW-0472">Membrane</keyword>
<dbReference type="GO" id="GO:0015628">
    <property type="term" value="P:protein secretion by the type II secretion system"/>
    <property type="evidence" value="ECO:0007669"/>
    <property type="project" value="InterPro"/>
</dbReference>
<feature type="domain" description="NolW-like" evidence="14">
    <location>
        <begin position="124"/>
        <end position="183"/>
    </location>
</feature>
<evidence type="ECO:0000256" key="1">
    <source>
        <dbReference type="ARBA" id="ARBA00004442"/>
    </source>
</evidence>
<dbReference type="PANTHER" id="PTHR30332">
    <property type="entry name" value="PROBABLE GENERAL SECRETION PATHWAY PROTEIN D"/>
    <property type="match status" value="1"/>
</dbReference>
<dbReference type="InterPro" id="IPR004846">
    <property type="entry name" value="T2SS/T3SS_dom"/>
</dbReference>
<dbReference type="Pfam" id="PF00263">
    <property type="entry name" value="Secretin"/>
    <property type="match status" value="1"/>
</dbReference>
<keyword evidence="5" id="KW-0812">Transmembrane</keyword>
<keyword evidence="17" id="KW-1185">Reference proteome</keyword>
<dbReference type="Pfam" id="PF03958">
    <property type="entry name" value="Secretin_N"/>
    <property type="match status" value="3"/>
</dbReference>
<reference evidence="16 17" key="1">
    <citation type="submission" date="2011-09" db="EMBL/GenBank/DDBJ databases">
        <authorList>
            <person name="Carlier A."/>
        </authorList>
    </citation>
    <scope>NUCLEOTIDE SEQUENCE [LARGE SCALE GENOMIC DNA]</scope>
    <source>
        <strain evidence="16 17">UZHbot1</strain>
    </source>
</reference>
<dbReference type="InterPro" id="IPR038591">
    <property type="entry name" value="NolW-like_sf"/>
</dbReference>
<feature type="chain" id="PRO_5003465297" evidence="12">
    <location>
        <begin position="24"/>
        <end position="798"/>
    </location>
</feature>
<evidence type="ECO:0000256" key="11">
    <source>
        <dbReference type="SAM" id="MobiDB-lite"/>
    </source>
</evidence>
<dbReference type="GO" id="GO:0015627">
    <property type="term" value="C:type II protein secretion system complex"/>
    <property type="evidence" value="ECO:0007669"/>
    <property type="project" value="InterPro"/>
</dbReference>
<evidence type="ECO:0000313" key="17">
    <source>
        <dbReference type="Proteomes" id="UP000003511"/>
    </source>
</evidence>
<dbReference type="InterPro" id="IPR013356">
    <property type="entry name" value="T2SS_GspD"/>
</dbReference>
<evidence type="ECO:0000256" key="6">
    <source>
        <dbReference type="ARBA" id="ARBA00022729"/>
    </source>
</evidence>
<proteinExistence type="inferred from homology"/>
<dbReference type="InterPro" id="IPR005644">
    <property type="entry name" value="NolW-like"/>
</dbReference>
<keyword evidence="4" id="KW-1134">Transmembrane beta strand</keyword>
<evidence type="ECO:0000256" key="2">
    <source>
        <dbReference type="ARBA" id="ARBA00006980"/>
    </source>
</evidence>
<keyword evidence="9" id="KW-0998">Cell outer membrane</keyword>
<evidence type="ECO:0000259" key="14">
    <source>
        <dbReference type="Pfam" id="PF03958"/>
    </source>
</evidence>
<evidence type="ECO:0000256" key="4">
    <source>
        <dbReference type="ARBA" id="ARBA00022452"/>
    </source>
</evidence>
<dbReference type="AlphaFoldDB" id="G4MJT4"/>
<dbReference type="InterPro" id="IPR050810">
    <property type="entry name" value="Bact_Secretion_Sys_Channel"/>
</dbReference>
<dbReference type="BioCyc" id="CBUR1055526:G10QW-1953-MONOMER"/>
<feature type="compositionally biased region" description="Low complexity" evidence="11">
    <location>
        <begin position="729"/>
        <end position="750"/>
    </location>
</feature>
<evidence type="ECO:0000256" key="8">
    <source>
        <dbReference type="ARBA" id="ARBA00023136"/>
    </source>
</evidence>
<dbReference type="HOGENOM" id="CLU_006756_1_1_4"/>
<accession>G4MJT4</accession>
<gene>
    <name evidence="16" type="ORF">BKIR_c95_1647</name>
</gene>
<dbReference type="PANTHER" id="PTHR30332:SF24">
    <property type="entry name" value="SECRETIN GSPD-RELATED"/>
    <property type="match status" value="1"/>
</dbReference>
<dbReference type="EMBL" id="CAFE01000284">
    <property type="protein sequence ID" value="CCD41413.1"/>
    <property type="molecule type" value="Genomic_DNA"/>
</dbReference>
<organism evidence="16 17">
    <name type="scientific">Candidatus Paraburkholderia kirkii UZHbot1</name>
    <dbReference type="NCBI Taxonomy" id="1055526"/>
    <lineage>
        <taxon>Bacteria</taxon>
        <taxon>Pseudomonadati</taxon>
        <taxon>Pseudomonadota</taxon>
        <taxon>Betaproteobacteria</taxon>
        <taxon>Burkholderiales</taxon>
        <taxon>Burkholderiaceae</taxon>
        <taxon>Paraburkholderia</taxon>
    </lineage>
</organism>
<evidence type="ECO:0000256" key="12">
    <source>
        <dbReference type="SAM" id="SignalP"/>
    </source>
</evidence>
<dbReference type="PRINTS" id="PR00811">
    <property type="entry name" value="BCTERIALGSPD"/>
</dbReference>
<evidence type="ECO:0000256" key="9">
    <source>
        <dbReference type="ARBA" id="ARBA00023237"/>
    </source>
</evidence>
<reference evidence="16 17" key="2">
    <citation type="submission" date="2011-10" db="EMBL/GenBank/DDBJ databases">
        <title>Draft genome sequence of Candidatus Burkholderia kirkii.</title>
        <authorList>
            <person name="Carlier A.L."/>
            <person name="Eberl L."/>
        </authorList>
    </citation>
    <scope>NUCLEOTIDE SEQUENCE [LARGE SCALE GENOMIC DNA]</scope>
    <source>
        <strain evidence="16 17">UZHbot1</strain>
    </source>
</reference>
<feature type="domain" description="NolW-like" evidence="14">
    <location>
        <begin position="264"/>
        <end position="404"/>
    </location>
</feature>
<evidence type="ECO:0000256" key="10">
    <source>
        <dbReference type="RuleBase" id="RU004004"/>
    </source>
</evidence>
<feature type="domain" description="NolW-like" evidence="14">
    <location>
        <begin position="188"/>
        <end position="259"/>
    </location>
</feature>
<keyword evidence="6 12" id="KW-0732">Signal</keyword>
<evidence type="ECO:0000259" key="15">
    <source>
        <dbReference type="Pfam" id="PF21305"/>
    </source>
</evidence>
<feature type="region of interest" description="Disordered" evidence="11">
    <location>
        <begin position="282"/>
        <end position="370"/>
    </location>
</feature>
<dbReference type="Gene3D" id="3.30.1370.120">
    <property type="match status" value="3"/>
</dbReference>
<feature type="compositionally biased region" description="Low complexity" evidence="11">
    <location>
        <begin position="296"/>
        <end position="305"/>
    </location>
</feature>
<dbReference type="InterPro" id="IPR049371">
    <property type="entry name" value="GspD-like_N0"/>
</dbReference>
<evidence type="ECO:0000313" key="16">
    <source>
        <dbReference type="EMBL" id="CCD41413.1"/>
    </source>
</evidence>
<keyword evidence="3 10" id="KW-0813">Transport</keyword>
<evidence type="ECO:0000256" key="7">
    <source>
        <dbReference type="ARBA" id="ARBA00022927"/>
    </source>
</evidence>
<dbReference type="Proteomes" id="UP000003511">
    <property type="component" value="Unassembled WGS sequence"/>
</dbReference>
<keyword evidence="7" id="KW-0653">Protein transport</keyword>
<dbReference type="InterPro" id="IPR001775">
    <property type="entry name" value="GspD/PilQ"/>
</dbReference>
<dbReference type="GO" id="GO:0009279">
    <property type="term" value="C:cell outer membrane"/>
    <property type="evidence" value="ECO:0007669"/>
    <property type="project" value="UniProtKB-SubCell"/>
</dbReference>
<evidence type="ECO:0000256" key="3">
    <source>
        <dbReference type="ARBA" id="ARBA00022448"/>
    </source>
</evidence>
<name>G4MJT4_9BURK</name>
<evidence type="ECO:0000259" key="13">
    <source>
        <dbReference type="Pfam" id="PF00263"/>
    </source>
</evidence>
<evidence type="ECO:0000256" key="5">
    <source>
        <dbReference type="ARBA" id="ARBA00022692"/>
    </source>
</evidence>
<comment type="caution">
    <text evidence="16">The sequence shown here is derived from an EMBL/GenBank/DDBJ whole genome shotgun (WGS) entry which is preliminary data.</text>
</comment>
<dbReference type="STRING" id="1055526.BKIR_c95_1647"/>
<protein>
    <submittedName>
        <fullName evidence="16">General secretion pathway protein D</fullName>
    </submittedName>
</protein>
<feature type="compositionally biased region" description="Polar residues" evidence="11">
    <location>
        <begin position="779"/>
        <end position="798"/>
    </location>
</feature>
<dbReference type="Pfam" id="PF21305">
    <property type="entry name" value="type_II_gspD_N0"/>
    <property type="match status" value="1"/>
</dbReference>
<feature type="region of interest" description="Disordered" evidence="11">
    <location>
        <begin position="693"/>
        <end position="798"/>
    </location>
</feature>